<dbReference type="KEGG" id="xba:C7S18_15840"/>
<evidence type="ECO:0000313" key="2">
    <source>
        <dbReference type="Proteomes" id="UP000241074"/>
    </source>
</evidence>
<dbReference type="EMBL" id="CP027860">
    <property type="protein sequence ID" value="AVP98567.1"/>
    <property type="molecule type" value="Genomic_DNA"/>
</dbReference>
<dbReference type="Proteomes" id="UP000241074">
    <property type="component" value="Chromosome"/>
</dbReference>
<evidence type="ECO:0000313" key="1">
    <source>
        <dbReference type="EMBL" id="AVP98567.1"/>
    </source>
</evidence>
<gene>
    <name evidence="1" type="ORF">C7S18_15840</name>
</gene>
<sequence length="150" mass="16982">MLQVDHRRMFQSNGLIDDFVVYGAPSDYLEFARAVQTAILGEGVVTLRTSSGFVIEIAVVTFRDALFTSLQNQDDEYLSTDDWDKRDILRIQGSTTVLEQLHLFLKDLSGRGVGYSYLAEYSDELSYCDSSPEWRLHVTDPIYSVPATLN</sequence>
<proteinExistence type="predicted"/>
<reference evidence="1 2" key="1">
    <citation type="submission" date="2018-03" db="EMBL/GenBank/DDBJ databases">
        <title>Ahniella affigens gen. nov., sp. nov., a gammaproteobacterium isolated from sandy soil near a stream.</title>
        <authorList>
            <person name="Ko Y."/>
            <person name="Kim J.-H."/>
        </authorList>
    </citation>
    <scope>NUCLEOTIDE SEQUENCE [LARGE SCALE GENOMIC DNA]</scope>
    <source>
        <strain evidence="1 2">D13</strain>
    </source>
</reference>
<accession>A0A2P1PUP0</accession>
<dbReference type="OrthoDB" id="6064742at2"/>
<dbReference type="AlphaFoldDB" id="A0A2P1PUP0"/>
<reference evidence="1 2" key="2">
    <citation type="submission" date="2018-03" db="EMBL/GenBank/DDBJ databases">
        <authorList>
            <person name="Keele B.F."/>
        </authorList>
    </citation>
    <scope>NUCLEOTIDE SEQUENCE [LARGE SCALE GENOMIC DNA]</scope>
    <source>
        <strain evidence="1 2">D13</strain>
    </source>
</reference>
<protein>
    <submittedName>
        <fullName evidence="1">Uncharacterized protein</fullName>
    </submittedName>
</protein>
<name>A0A2P1PUP0_9GAMM</name>
<keyword evidence="2" id="KW-1185">Reference proteome</keyword>
<organism evidence="1 2">
    <name type="scientific">Ahniella affigens</name>
    <dbReference type="NCBI Taxonomy" id="2021234"/>
    <lineage>
        <taxon>Bacteria</taxon>
        <taxon>Pseudomonadati</taxon>
        <taxon>Pseudomonadota</taxon>
        <taxon>Gammaproteobacteria</taxon>
        <taxon>Lysobacterales</taxon>
        <taxon>Rhodanobacteraceae</taxon>
        <taxon>Ahniella</taxon>
    </lineage>
</organism>